<dbReference type="AlphaFoldDB" id="T0M8E1"/>
<evidence type="ECO:0000313" key="1">
    <source>
        <dbReference type="EMBL" id="EQB59631.1"/>
    </source>
</evidence>
<geneLocation type="plasmid" evidence="1">
    <name>unnamed</name>
</geneLocation>
<comment type="caution">
    <text evidence="1">The sequence shown here is derived from an EMBL/GenBank/DDBJ whole genome shotgun (WGS) entry which is preliminary data.</text>
</comment>
<organism evidence="1">
    <name type="scientific">Kingella kingae KKC2005004457</name>
    <dbReference type="NCBI Taxonomy" id="1229911"/>
    <lineage>
        <taxon>Bacteria</taxon>
        <taxon>Pseudomonadati</taxon>
        <taxon>Pseudomonadota</taxon>
        <taxon>Betaproteobacteria</taxon>
        <taxon>Neisseriales</taxon>
        <taxon>Neisseriaceae</taxon>
        <taxon>Kingella</taxon>
    </lineage>
</organism>
<reference evidence="1" key="1">
    <citation type="journal article" date="2013" name="Antimicrob. Agents Chemother.">
        <title>Characterization of TEM-1 beta-lactamase producing Kingella kingae clinical isolates.</title>
        <authorList>
            <person name="Banerjee A."/>
            <person name="Kaplan J.B."/>
            <person name="Soherwardy A."/>
            <person name="Nudell Y."/>
            <person name="Mackenzie G.A."/>
            <person name="Johnson S."/>
            <person name="Balashova N.V."/>
        </authorList>
    </citation>
    <scope>NUCLEOTIDE SEQUENCE</scope>
    <source>
        <strain evidence="1">KKC2005004457</strain>
        <plasmid evidence="1">unnamed</plasmid>
    </source>
</reference>
<gene>
    <name evidence="1" type="ORF">C297_p00125</name>
</gene>
<protein>
    <submittedName>
        <fullName evidence="1">Uncharacterized protein</fullName>
    </submittedName>
</protein>
<proteinExistence type="predicted"/>
<name>T0M8E1_KINKI</name>
<sequence length="231" mass="27235">MLGLIMLCSAFTLIVISLIWASFKFKREEVVQERDYWIAQCHELDRENQVLAEMDRRLTTRLINRFGADFQDYQIYRGLGFIQETNYHENLLIEEEKPRFLGLRQDNDPIVGVNLSDNIVYRQSDIDRLEREQKQPQNKPNLSRSTYKLASQMVLREPETSEPELTSKSFLTTHDLMNSHIWDNQDVIDVEAQPVVSNLQVGRPRKYENAAEKQKAYRERLKHKQQLGYTG</sequence>
<keyword evidence="1" id="KW-0614">Plasmid</keyword>
<dbReference type="EMBL" id="AMPT01000005">
    <property type="protein sequence ID" value="EQB59631.1"/>
    <property type="molecule type" value="Genomic_DNA"/>
</dbReference>
<accession>T0M8E1</accession>